<dbReference type="InterPro" id="IPR000719">
    <property type="entry name" value="Prot_kinase_dom"/>
</dbReference>
<feature type="compositionally biased region" description="Basic and acidic residues" evidence="3">
    <location>
        <begin position="81"/>
        <end position="93"/>
    </location>
</feature>
<name>A0A7I8IF84_SPIIN</name>
<dbReference type="Proteomes" id="UP000663760">
    <property type="component" value="Chromosome 2"/>
</dbReference>
<dbReference type="Gene3D" id="3.30.200.20">
    <property type="entry name" value="Phosphorylase Kinase, domain 1"/>
    <property type="match status" value="1"/>
</dbReference>
<dbReference type="SMART" id="SM00220">
    <property type="entry name" value="S_TKc"/>
    <property type="match status" value="1"/>
</dbReference>
<evidence type="ECO:0000259" key="4">
    <source>
        <dbReference type="PROSITE" id="PS50011"/>
    </source>
</evidence>
<evidence type="ECO:0000313" key="7">
    <source>
        <dbReference type="Proteomes" id="UP000663760"/>
    </source>
</evidence>
<feature type="domain" description="Protein kinase" evidence="4">
    <location>
        <begin position="121"/>
        <end position="408"/>
    </location>
</feature>
<evidence type="ECO:0000256" key="2">
    <source>
        <dbReference type="ARBA" id="ARBA00022840"/>
    </source>
</evidence>
<dbReference type="GO" id="GO:0004672">
    <property type="term" value="F:protein kinase activity"/>
    <property type="evidence" value="ECO:0007669"/>
    <property type="project" value="InterPro"/>
</dbReference>
<dbReference type="SUPFAM" id="SSF56112">
    <property type="entry name" value="Protein kinase-like (PK-like)"/>
    <property type="match status" value="1"/>
</dbReference>
<dbReference type="EMBL" id="LR746265">
    <property type="protein sequence ID" value="CAA7392047.1"/>
    <property type="molecule type" value="Genomic_DNA"/>
</dbReference>
<dbReference type="PROSITE" id="PS00108">
    <property type="entry name" value="PROTEIN_KINASE_ST"/>
    <property type="match status" value="1"/>
</dbReference>
<keyword evidence="1" id="KW-0547">Nucleotide-binding</keyword>
<reference evidence="5" key="1">
    <citation type="submission" date="2019-12" db="EMBL/GenBank/DDBJ databases">
        <authorList>
            <person name="Scholz U."/>
            <person name="Mascher M."/>
            <person name="Fiebig A."/>
        </authorList>
    </citation>
    <scope>NUCLEOTIDE SEQUENCE</scope>
</reference>
<organism evidence="5">
    <name type="scientific">Spirodela intermedia</name>
    <name type="common">Intermediate duckweed</name>
    <dbReference type="NCBI Taxonomy" id="51605"/>
    <lineage>
        <taxon>Eukaryota</taxon>
        <taxon>Viridiplantae</taxon>
        <taxon>Streptophyta</taxon>
        <taxon>Embryophyta</taxon>
        <taxon>Tracheophyta</taxon>
        <taxon>Spermatophyta</taxon>
        <taxon>Magnoliopsida</taxon>
        <taxon>Liliopsida</taxon>
        <taxon>Araceae</taxon>
        <taxon>Lemnoideae</taxon>
        <taxon>Spirodela</taxon>
    </lineage>
</organism>
<keyword evidence="2" id="KW-0067">ATP-binding</keyword>
<dbReference type="Gene3D" id="1.10.510.10">
    <property type="entry name" value="Transferase(Phosphotransferase) domain 1"/>
    <property type="match status" value="1"/>
</dbReference>
<dbReference type="PANTHER" id="PTHR27001:SF585">
    <property type="entry name" value="OS02G0648100 PROTEIN"/>
    <property type="match status" value="1"/>
</dbReference>
<dbReference type="OrthoDB" id="339325at2759"/>
<gene>
    <name evidence="5" type="ORF">SI7747_02003008</name>
    <name evidence="6" type="ORF">SI8410_02003237</name>
</gene>
<evidence type="ECO:0000313" key="6">
    <source>
        <dbReference type="EMBL" id="CAA7392047.1"/>
    </source>
</evidence>
<evidence type="ECO:0000256" key="3">
    <source>
        <dbReference type="SAM" id="MobiDB-lite"/>
    </source>
</evidence>
<dbReference type="Pfam" id="PF00069">
    <property type="entry name" value="Pkinase"/>
    <property type="match status" value="1"/>
</dbReference>
<dbReference type="GO" id="GO:0005524">
    <property type="term" value="F:ATP binding"/>
    <property type="evidence" value="ECO:0007669"/>
    <property type="project" value="UniProtKB-KW"/>
</dbReference>
<dbReference type="PANTHER" id="PTHR27001">
    <property type="entry name" value="OS01G0253100 PROTEIN"/>
    <property type="match status" value="1"/>
</dbReference>
<dbReference type="InterPro" id="IPR008271">
    <property type="entry name" value="Ser/Thr_kinase_AS"/>
</dbReference>
<evidence type="ECO:0000313" key="5">
    <source>
        <dbReference type="EMBL" id="CAA2616794.1"/>
    </source>
</evidence>
<dbReference type="EMBL" id="LR743589">
    <property type="protein sequence ID" value="CAA2616794.1"/>
    <property type="molecule type" value="Genomic_DNA"/>
</dbReference>
<sequence length="419" mass="44846">MLAAALSAGIAAGVLLAVAVAVVCLYDVRIQRRGEDGKIAAVWRRRKWPSPAGKRAPRDPEKGQTSARVADGPDLPEEEEKQVTGEEETKKPEEEDDGRPDAALSTVQKFAWEEVEEMTEMFSTAVIGEGGFSTVYLARLGAAAVSSAALGAVKVHSSGSGSERLHRAFRQELEVLLRLRHPHIVRLLGYCDDREDGALVLEYVPNGTLHEKLHGGDGAFVLPWAARMSVALQLAQAVEHLHDGCGLPIVHCDLKASNVLLDRCLDCKLCDFGSSLTGFESAVAQRRHHPTVMGSPGYIDPHYLRTGVVSKKGDVYSFGVLLLELLTGGEAFCSEKELMLTVAVAGALPAAGEDGRKRVPELVDPRLGAAYDAAEAAVVAALAARCIAEQPSVRPSMSEVARSLRRTLPAAGRLEKPPS</sequence>
<dbReference type="PROSITE" id="PS50011">
    <property type="entry name" value="PROTEIN_KINASE_DOM"/>
    <property type="match status" value="1"/>
</dbReference>
<accession>A0A7I8IF84</accession>
<dbReference type="AlphaFoldDB" id="A0A7I8IF84"/>
<evidence type="ECO:0000256" key="1">
    <source>
        <dbReference type="ARBA" id="ARBA00022741"/>
    </source>
</evidence>
<dbReference type="InterPro" id="IPR011009">
    <property type="entry name" value="Kinase-like_dom_sf"/>
</dbReference>
<dbReference type="GO" id="GO:0005886">
    <property type="term" value="C:plasma membrane"/>
    <property type="evidence" value="ECO:0007669"/>
    <property type="project" value="TreeGrafter"/>
</dbReference>
<keyword evidence="7" id="KW-1185">Reference proteome</keyword>
<feature type="region of interest" description="Disordered" evidence="3">
    <location>
        <begin position="49"/>
        <end position="102"/>
    </location>
</feature>
<proteinExistence type="predicted"/>
<protein>
    <recommendedName>
        <fullName evidence="4">Protein kinase domain-containing protein</fullName>
    </recommendedName>
</protein>